<keyword evidence="3" id="KW-0813">Transport</keyword>
<dbReference type="CDD" id="cd03301">
    <property type="entry name" value="ABC_MalK_N"/>
    <property type="match status" value="1"/>
</dbReference>
<dbReference type="InterPro" id="IPR017871">
    <property type="entry name" value="ABC_transporter-like_CS"/>
</dbReference>
<evidence type="ECO:0000256" key="3">
    <source>
        <dbReference type="ARBA" id="ARBA00022448"/>
    </source>
</evidence>
<dbReference type="GO" id="GO:0005524">
    <property type="term" value="F:ATP binding"/>
    <property type="evidence" value="ECO:0007669"/>
    <property type="project" value="UniProtKB-KW"/>
</dbReference>
<dbReference type="Pfam" id="PF00005">
    <property type="entry name" value="ABC_tran"/>
    <property type="match status" value="1"/>
</dbReference>
<dbReference type="AlphaFoldDB" id="A0A011SZC8"/>
<dbReference type="PROSITE" id="PS00211">
    <property type="entry name" value="ABC_TRANSPORTER_1"/>
    <property type="match status" value="1"/>
</dbReference>
<dbReference type="PANTHER" id="PTHR43875:SF10">
    <property type="entry name" value="BLL2173 PROTEIN"/>
    <property type="match status" value="1"/>
</dbReference>
<dbReference type="RefSeq" id="WP_029926991.1">
    <property type="nucleotide sequence ID" value="NZ_CP103346.1"/>
</dbReference>
<evidence type="ECO:0000256" key="2">
    <source>
        <dbReference type="ARBA" id="ARBA00005417"/>
    </source>
</evidence>
<protein>
    <submittedName>
        <fullName evidence="7">sn-glycerol-3-phosphate ABC transporter ATP-binding protein UgpC</fullName>
    </submittedName>
</protein>
<evidence type="ECO:0000313" key="8">
    <source>
        <dbReference type="Proteomes" id="UP000481876"/>
    </source>
</evidence>
<organism evidence="7 8">
    <name type="scientific">Brucella anthropi</name>
    <name type="common">Ochrobactrum anthropi</name>
    <dbReference type="NCBI Taxonomy" id="529"/>
    <lineage>
        <taxon>Bacteria</taxon>
        <taxon>Pseudomonadati</taxon>
        <taxon>Pseudomonadota</taxon>
        <taxon>Alphaproteobacteria</taxon>
        <taxon>Hyphomicrobiales</taxon>
        <taxon>Brucellaceae</taxon>
        <taxon>Brucella/Ochrobactrum group</taxon>
        <taxon>Brucella</taxon>
    </lineage>
</organism>
<dbReference type="Pfam" id="PF08402">
    <property type="entry name" value="TOBE_2"/>
    <property type="match status" value="1"/>
</dbReference>
<dbReference type="SUPFAM" id="SSF50331">
    <property type="entry name" value="MOP-like"/>
    <property type="match status" value="1"/>
</dbReference>
<dbReference type="InterPro" id="IPR047641">
    <property type="entry name" value="ABC_transpr_MalK/UgpC-like"/>
</dbReference>
<reference evidence="7 8" key="1">
    <citation type="submission" date="2019-09" db="EMBL/GenBank/DDBJ databases">
        <title>Taxonomic organization of the family Brucellaceae based on a phylogenomic approach.</title>
        <authorList>
            <person name="Leclercq S."/>
            <person name="Cloeckaert A."/>
            <person name="Zygmunt M.S."/>
        </authorList>
    </citation>
    <scope>NUCLEOTIDE SEQUENCE [LARGE SCALE GENOMIC DNA]</scope>
    <source>
        <strain evidence="7 8">LMG 3313</strain>
    </source>
</reference>
<dbReference type="InterPro" id="IPR003439">
    <property type="entry name" value="ABC_transporter-like_ATP-bd"/>
</dbReference>
<evidence type="ECO:0000256" key="1">
    <source>
        <dbReference type="ARBA" id="ARBA00004417"/>
    </source>
</evidence>
<dbReference type="GO" id="GO:0008643">
    <property type="term" value="P:carbohydrate transport"/>
    <property type="evidence" value="ECO:0007669"/>
    <property type="project" value="InterPro"/>
</dbReference>
<dbReference type="PROSITE" id="PS50893">
    <property type="entry name" value="ABC_TRANSPORTER_2"/>
    <property type="match status" value="1"/>
</dbReference>
<proteinExistence type="inferred from homology"/>
<keyword evidence="5 7" id="KW-0067">ATP-binding</keyword>
<dbReference type="PANTHER" id="PTHR43875">
    <property type="entry name" value="MALTODEXTRIN IMPORT ATP-BINDING PROTEIN MSMX"/>
    <property type="match status" value="1"/>
</dbReference>
<dbReference type="SUPFAM" id="SSF52540">
    <property type="entry name" value="P-loop containing nucleoside triphosphate hydrolases"/>
    <property type="match status" value="1"/>
</dbReference>
<accession>A0A011SZC8</accession>
<dbReference type="InterPro" id="IPR013611">
    <property type="entry name" value="Transp-assoc_OB_typ2"/>
</dbReference>
<dbReference type="FunFam" id="3.40.50.300:FF:000042">
    <property type="entry name" value="Maltose/maltodextrin ABC transporter, ATP-binding protein"/>
    <property type="match status" value="1"/>
</dbReference>
<evidence type="ECO:0000256" key="4">
    <source>
        <dbReference type="ARBA" id="ARBA00022741"/>
    </source>
</evidence>
<dbReference type="Gene3D" id="2.40.50.100">
    <property type="match status" value="1"/>
</dbReference>
<dbReference type="GO" id="GO:0016887">
    <property type="term" value="F:ATP hydrolysis activity"/>
    <property type="evidence" value="ECO:0007669"/>
    <property type="project" value="InterPro"/>
</dbReference>
<gene>
    <name evidence="7" type="primary">ugpC</name>
    <name evidence="7" type="ORF">F9L04_06015</name>
</gene>
<evidence type="ECO:0000256" key="5">
    <source>
        <dbReference type="ARBA" id="ARBA00022840"/>
    </source>
</evidence>
<evidence type="ECO:0000256" key="6">
    <source>
        <dbReference type="ARBA" id="ARBA00055162"/>
    </source>
</evidence>
<dbReference type="GO" id="GO:0055052">
    <property type="term" value="C:ATP-binding cassette (ABC) transporter complex, substrate-binding subunit-containing"/>
    <property type="evidence" value="ECO:0007669"/>
    <property type="project" value="TreeGrafter"/>
</dbReference>
<dbReference type="InterPro" id="IPR027417">
    <property type="entry name" value="P-loop_NTPase"/>
</dbReference>
<dbReference type="InterPro" id="IPR012340">
    <property type="entry name" value="NA-bd_OB-fold"/>
</dbReference>
<comment type="similarity">
    <text evidence="2">Belongs to the ABC transporter superfamily.</text>
</comment>
<dbReference type="SMART" id="SM00382">
    <property type="entry name" value="AAA"/>
    <property type="match status" value="1"/>
</dbReference>
<dbReference type="Proteomes" id="UP000481876">
    <property type="component" value="Unassembled WGS sequence"/>
</dbReference>
<dbReference type="Gene3D" id="2.40.50.140">
    <property type="entry name" value="Nucleic acid-binding proteins"/>
    <property type="match status" value="1"/>
</dbReference>
<dbReference type="NCBIfam" id="NF008653">
    <property type="entry name" value="PRK11650.1"/>
    <property type="match status" value="1"/>
</dbReference>
<comment type="caution">
    <text evidence="7">The sequence shown here is derived from an EMBL/GenBank/DDBJ whole genome shotgun (WGS) entry which is preliminary data.</text>
</comment>
<dbReference type="GO" id="GO:0140359">
    <property type="term" value="F:ABC-type transporter activity"/>
    <property type="evidence" value="ECO:0007669"/>
    <property type="project" value="InterPro"/>
</dbReference>
<dbReference type="InterPro" id="IPR008995">
    <property type="entry name" value="Mo/tungstate-bd_C_term_dom"/>
</dbReference>
<dbReference type="InterPro" id="IPR015855">
    <property type="entry name" value="ABC_transpr_MalK-like"/>
</dbReference>
<dbReference type="InterPro" id="IPR003593">
    <property type="entry name" value="AAA+_ATPase"/>
</dbReference>
<dbReference type="EMBL" id="WBWS01000005">
    <property type="protein sequence ID" value="KAB2772279.1"/>
    <property type="molecule type" value="Genomic_DNA"/>
</dbReference>
<comment type="subcellular location">
    <subcellularLocation>
        <location evidence="1">Cell inner membrane</location>
        <topology evidence="1">Peripheral membrane protein</topology>
    </subcellularLocation>
</comment>
<dbReference type="Gene3D" id="3.40.50.300">
    <property type="entry name" value="P-loop containing nucleotide triphosphate hydrolases"/>
    <property type="match status" value="1"/>
</dbReference>
<sequence>MKEVSLRGITKTFGQLTVLDHVDLDIQSGEFLVLVGPSGCGKSTLLRMVAGLEPISGGDLLIGGERANELPPQKRNIAMVFQSYALFPHMTARENIGFGPRIRGEKSEETAAKVDRAASILNLHSYLDRYPRQLSGGQRQRVAMGRAIVREPSVFLFDEPLSNLDAQLRVQMRTEIKALHQRLKSTVIYVTHDQIEAMTMADRIVVMNQGKIQQIGAPLDLYDRPANKFVAGFIGSPSMSFIPGTVSDGVFRTGEGEEIAVGAGSSEIRQVEAGIRPENFTVAPDGKGLKLTVEVIEPTGPETHIYGRIAGQPIRAVFRERIRLAPGEQVPVTAKSEHIHLFDKDSGLPL</sequence>
<comment type="function">
    <text evidence="6">Probably part of an ABC transporter complex. Probably Responsible for energy coupling to the transport system.</text>
</comment>
<name>A0A011SZC8_BRUAN</name>
<keyword evidence="4" id="KW-0547">Nucleotide-binding</keyword>
<evidence type="ECO:0000313" key="7">
    <source>
        <dbReference type="EMBL" id="KAB2772279.1"/>
    </source>
</evidence>